<keyword evidence="2" id="KW-0949">S-adenosyl-L-methionine</keyword>
<reference evidence="7 8" key="1">
    <citation type="submission" date="2021-12" db="EMBL/GenBank/DDBJ databases">
        <title>Discovery of the Pendulisporaceae a myxobacterial family with distinct sporulation behavior and unique specialized metabolism.</title>
        <authorList>
            <person name="Garcia R."/>
            <person name="Popoff A."/>
            <person name="Bader C.D."/>
            <person name="Loehr J."/>
            <person name="Walesch S."/>
            <person name="Walt C."/>
            <person name="Boldt J."/>
            <person name="Bunk B."/>
            <person name="Haeckl F.J.F.P.J."/>
            <person name="Gunesch A.P."/>
            <person name="Birkelbach J."/>
            <person name="Nuebel U."/>
            <person name="Pietschmann T."/>
            <person name="Bach T."/>
            <person name="Mueller R."/>
        </authorList>
    </citation>
    <scope>NUCLEOTIDE SEQUENCE [LARGE SCALE GENOMIC DNA]</scope>
    <source>
        <strain evidence="7 8">MSr11954</strain>
    </source>
</reference>
<dbReference type="Gene3D" id="3.20.20.70">
    <property type="entry name" value="Aldolase class I"/>
    <property type="match status" value="1"/>
</dbReference>
<evidence type="ECO:0000256" key="3">
    <source>
        <dbReference type="ARBA" id="ARBA00022723"/>
    </source>
</evidence>
<dbReference type="EMBL" id="CP089984">
    <property type="protein sequence ID" value="WXB14478.1"/>
    <property type="molecule type" value="Genomic_DNA"/>
</dbReference>
<dbReference type="PANTHER" id="PTHR11228">
    <property type="entry name" value="RADICAL SAM DOMAIN PROTEIN"/>
    <property type="match status" value="1"/>
</dbReference>
<gene>
    <name evidence="7" type="ORF">LZC94_42470</name>
</gene>
<comment type="cofactor">
    <cofactor evidence="1">
        <name>[4Fe-4S] cluster</name>
        <dbReference type="ChEBI" id="CHEBI:49883"/>
    </cofactor>
</comment>
<evidence type="ECO:0000313" key="8">
    <source>
        <dbReference type="Proteomes" id="UP001370348"/>
    </source>
</evidence>
<keyword evidence="3" id="KW-0479">Metal-binding</keyword>
<dbReference type="InterPro" id="IPR013785">
    <property type="entry name" value="Aldolase_TIM"/>
</dbReference>
<keyword evidence="5" id="KW-0411">Iron-sulfur</keyword>
<dbReference type="InterPro" id="IPR050377">
    <property type="entry name" value="Radical_SAM_PqqE_MftC-like"/>
</dbReference>
<organism evidence="7 8">
    <name type="scientific">Pendulispora albinea</name>
    <dbReference type="NCBI Taxonomy" id="2741071"/>
    <lineage>
        <taxon>Bacteria</taxon>
        <taxon>Pseudomonadati</taxon>
        <taxon>Myxococcota</taxon>
        <taxon>Myxococcia</taxon>
        <taxon>Myxococcales</taxon>
        <taxon>Sorangiineae</taxon>
        <taxon>Pendulisporaceae</taxon>
        <taxon>Pendulispora</taxon>
    </lineage>
</organism>
<evidence type="ECO:0000259" key="6">
    <source>
        <dbReference type="Pfam" id="PF04055"/>
    </source>
</evidence>
<accession>A0ABZ2LUC0</accession>
<keyword evidence="8" id="KW-1185">Reference proteome</keyword>
<dbReference type="RefSeq" id="WP_394824098.1">
    <property type="nucleotide sequence ID" value="NZ_CP089984.1"/>
</dbReference>
<dbReference type="Pfam" id="PF04055">
    <property type="entry name" value="Radical_SAM"/>
    <property type="match status" value="1"/>
</dbReference>
<evidence type="ECO:0000256" key="5">
    <source>
        <dbReference type="ARBA" id="ARBA00023014"/>
    </source>
</evidence>
<dbReference type="Proteomes" id="UP001370348">
    <property type="component" value="Chromosome"/>
</dbReference>
<dbReference type="PANTHER" id="PTHR11228:SF7">
    <property type="entry name" value="PQQA PEPTIDE CYCLASE"/>
    <property type="match status" value="1"/>
</dbReference>
<feature type="domain" description="Radical SAM core" evidence="6">
    <location>
        <begin position="62"/>
        <end position="177"/>
    </location>
</feature>
<dbReference type="CDD" id="cd01335">
    <property type="entry name" value="Radical_SAM"/>
    <property type="match status" value="1"/>
</dbReference>
<dbReference type="SFLD" id="SFLDS00029">
    <property type="entry name" value="Radical_SAM"/>
    <property type="match status" value="1"/>
</dbReference>
<dbReference type="InterPro" id="IPR007197">
    <property type="entry name" value="rSAM"/>
</dbReference>
<evidence type="ECO:0000256" key="1">
    <source>
        <dbReference type="ARBA" id="ARBA00001966"/>
    </source>
</evidence>
<sequence length="411" mass="45693">MSHGPVIGPNGPGVIRMSEASPRRFTTADKAILELLGGDVGYLDRFRKVTTLSRQVRSSEYLLTNACNIRCEGCWFFEYDFDKTTTELKSIEGIRAFAEKERARGVNYAIIIGGEPALIPDRIAAFISVMDYVTISTNGLKPLPVEGFENVAVQISLFGGGELDDKLRAIKPGGKRFTGLFDTALRNYEGDRRACFVFAITEDGIDHIEPTVRRIHENGNRVSLNFYSKYHRDEPLRMQNAPRLVDEALRVKELYPNTLLTVPYVIRTIVTGESHWGTFGYDVCPSLSVDHPSHAARLANGNPVLPRFNAWAADCNTVNFCCTSGHCEDCRDSQAVLSWILVSLERFRESGESLKTWIEISESYWKQFCWAPYDTRSTAAGQDLGRLTAASHEAGRPAGKRVALPLLAGGT</sequence>
<proteinExistence type="predicted"/>
<keyword evidence="4" id="KW-0408">Iron</keyword>
<evidence type="ECO:0000256" key="2">
    <source>
        <dbReference type="ARBA" id="ARBA00022691"/>
    </source>
</evidence>
<dbReference type="SUPFAM" id="SSF102114">
    <property type="entry name" value="Radical SAM enzymes"/>
    <property type="match status" value="1"/>
</dbReference>
<evidence type="ECO:0000256" key="4">
    <source>
        <dbReference type="ARBA" id="ARBA00023004"/>
    </source>
</evidence>
<name>A0ABZ2LUC0_9BACT</name>
<evidence type="ECO:0000313" key="7">
    <source>
        <dbReference type="EMBL" id="WXB14478.1"/>
    </source>
</evidence>
<protein>
    <recommendedName>
        <fullName evidence="6">Radical SAM core domain-containing protein</fullName>
    </recommendedName>
</protein>
<dbReference type="InterPro" id="IPR058240">
    <property type="entry name" value="rSAM_sf"/>
</dbReference>